<evidence type="ECO:0000259" key="10">
    <source>
        <dbReference type="PROSITE" id="PS50405"/>
    </source>
</evidence>
<dbReference type="FunCoup" id="A0A163IU17">
    <property type="interactions" value="937"/>
</dbReference>
<dbReference type="InterPro" id="IPR036227">
    <property type="entry name" value="Ribosomal_uL15/eL18_sf"/>
</dbReference>
<dbReference type="PROSITE" id="PS00475">
    <property type="entry name" value="RIBOSOMAL_L15"/>
    <property type="match status" value="1"/>
</dbReference>
<dbReference type="InterPro" id="IPR010987">
    <property type="entry name" value="Glutathione-S-Trfase_C-like"/>
</dbReference>
<dbReference type="Gene3D" id="3.100.10.10">
    <property type="match status" value="1"/>
</dbReference>
<evidence type="ECO:0000256" key="1">
    <source>
        <dbReference type="ARBA" id="ARBA00022768"/>
    </source>
</evidence>
<dbReference type="InterPro" id="IPR036433">
    <property type="entry name" value="EF1B_G_C_sf"/>
</dbReference>
<keyword evidence="3 6" id="KW-0689">Ribosomal protein</keyword>
<dbReference type="PANTHER" id="PTHR43986">
    <property type="entry name" value="ELONGATION FACTOR 1-GAMMA"/>
    <property type="match status" value="1"/>
</dbReference>
<evidence type="ECO:0000256" key="2">
    <source>
        <dbReference type="ARBA" id="ARBA00022917"/>
    </source>
</evidence>
<dbReference type="InterPro" id="IPR001196">
    <property type="entry name" value="Ribosomal_uL15_CS"/>
</dbReference>
<dbReference type="STRING" id="4829.A0A163IU17"/>
<dbReference type="PROSITE" id="PS50405">
    <property type="entry name" value="GST_CTER"/>
    <property type="match status" value="1"/>
</dbReference>
<dbReference type="InterPro" id="IPR021131">
    <property type="entry name" value="Ribosomal_uL15/eL18"/>
</dbReference>
<dbReference type="GO" id="GO:0003746">
    <property type="term" value="F:translation elongation factor activity"/>
    <property type="evidence" value="ECO:0007669"/>
    <property type="project" value="UniProtKB-UniRule"/>
</dbReference>
<evidence type="ECO:0000256" key="3">
    <source>
        <dbReference type="ARBA" id="ARBA00022980"/>
    </source>
</evidence>
<sequence>MPTRLHHNRKKRGHVSAGHGRVGKHRKHPGGRGLAGGQHHHRINMDKYHPGYFGKVGMRTFHLKKNTQWRPVVNLDQIWTLAGEGVREQYKNTEKVPVVDALQNGYGKVLAKGRVAQPVIVRTRFVSRRAEEKIKAAGGVYSRSLLFFTLATINCIFDPVSFVRLEEPIDGYIILLAPGIRLSNGGASNKSAPDLISCIDHTPVTRCVSAVTCYPNNARVAKAQIAAAYNGLTFNVENCEIASIKTPELLAKFPMGKVPIFESEKVDLFESSAIAYYAALQKEDTTLLGSNAIEKALVMQFIFFAENELTANISNWLLPLLNIYPYMKPNVDAATEKTKRAMDALNKVLANKTYLVGESVTLADISVATALANAYKLIFDKAFRDQYKNVTRYFTTLVGKEHFKTFLPEAGNLCETALKYVAPKKEKKETKKQEAAPKKEKKAAAPADDAEEAPKPAPKPKSKLDLLPPSKFIMDEWKRMYSNNDSDVAMKWFWENHDAEGYSLWKVDYKYNDELTLVFMSNNLIGGFFARLEMARKYAFGSLVVCGENNNNSISGYFLIRGQEVPFEVYDAADFGSYNFEKIEPAQYEEKKDEIYKYMAWEVEGFADGKIFK</sequence>
<reference evidence="11" key="1">
    <citation type="submission" date="2016-04" db="EMBL/GenBank/DDBJ databases">
        <authorList>
            <person name="Evans L.H."/>
            <person name="Alamgir A."/>
            <person name="Owens N."/>
            <person name="Weber N.D."/>
            <person name="Virtaneva K."/>
            <person name="Barbian K."/>
            <person name="Babar A."/>
            <person name="Rosenke K."/>
        </authorList>
    </citation>
    <scope>NUCLEOTIDE SEQUENCE [LARGE SCALE GENOMIC DNA]</scope>
    <source>
        <strain evidence="11">CBS 101.48</strain>
    </source>
</reference>
<dbReference type="FunFam" id="1.20.1050.10:FF:000006">
    <property type="entry name" value="Elongation factor 1 gamma"/>
    <property type="match status" value="1"/>
</dbReference>
<dbReference type="SUPFAM" id="SSF52833">
    <property type="entry name" value="Thioredoxin-like"/>
    <property type="match status" value="1"/>
</dbReference>
<dbReference type="OMA" id="FKNFWTI"/>
<accession>A0A163IU17</accession>
<feature type="compositionally biased region" description="Basic residues" evidence="7">
    <location>
        <begin position="21"/>
        <end position="30"/>
    </location>
</feature>
<dbReference type="GO" id="GO:0003735">
    <property type="term" value="F:structural constituent of ribosome"/>
    <property type="evidence" value="ECO:0007669"/>
    <property type="project" value="InterPro"/>
</dbReference>
<gene>
    <name evidence="11" type="primary">ABSGL_00653.1 scaffold 832</name>
</gene>
<dbReference type="GO" id="GO:0005840">
    <property type="term" value="C:ribosome"/>
    <property type="evidence" value="ECO:0007669"/>
    <property type="project" value="UniProtKB-KW"/>
</dbReference>
<feature type="region of interest" description="Disordered" evidence="7">
    <location>
        <begin position="425"/>
        <end position="467"/>
    </location>
</feature>
<dbReference type="Gene3D" id="1.20.1050.10">
    <property type="match status" value="1"/>
</dbReference>
<evidence type="ECO:0000313" key="12">
    <source>
        <dbReference type="Proteomes" id="UP000078561"/>
    </source>
</evidence>
<dbReference type="GO" id="GO:0005737">
    <property type="term" value="C:cytoplasm"/>
    <property type="evidence" value="ECO:0007669"/>
    <property type="project" value="TreeGrafter"/>
</dbReference>
<dbReference type="Pfam" id="PF00828">
    <property type="entry name" value="Ribosomal_L27A"/>
    <property type="match status" value="1"/>
</dbReference>
<feature type="compositionally biased region" description="Basic residues" evidence="7">
    <location>
        <begin position="1"/>
        <end position="14"/>
    </location>
</feature>
<dbReference type="InterPro" id="IPR004046">
    <property type="entry name" value="GST_C"/>
</dbReference>
<dbReference type="Gene3D" id="3.30.70.1010">
    <property type="entry name" value="Translation elongation factor EF1B, gamma chain, conserved domain"/>
    <property type="match status" value="1"/>
</dbReference>
<dbReference type="InterPro" id="IPR040079">
    <property type="entry name" value="Glutathione_S-Trfase"/>
</dbReference>
<dbReference type="Proteomes" id="UP000078561">
    <property type="component" value="Unassembled WGS sequence"/>
</dbReference>
<evidence type="ECO:0000313" key="11">
    <source>
        <dbReference type="EMBL" id="SAL95335.1"/>
    </source>
</evidence>
<dbReference type="SMART" id="SM01183">
    <property type="entry name" value="EF1G"/>
    <property type="match status" value="1"/>
</dbReference>
<dbReference type="InterPro" id="IPR036249">
    <property type="entry name" value="Thioredoxin-like_sf"/>
</dbReference>
<evidence type="ECO:0000259" key="8">
    <source>
        <dbReference type="PROSITE" id="PS50040"/>
    </source>
</evidence>
<dbReference type="InterPro" id="IPR050802">
    <property type="entry name" value="EF-GSTs"/>
</dbReference>
<evidence type="ECO:0000256" key="7">
    <source>
        <dbReference type="SAM" id="MobiDB-lite"/>
    </source>
</evidence>
<evidence type="ECO:0000256" key="5">
    <source>
        <dbReference type="PROSITE-ProRule" id="PRU00519"/>
    </source>
</evidence>
<evidence type="ECO:0000259" key="9">
    <source>
        <dbReference type="PROSITE" id="PS50404"/>
    </source>
</evidence>
<feature type="region of interest" description="Disordered" evidence="7">
    <location>
        <begin position="1"/>
        <end position="40"/>
    </location>
</feature>
<feature type="domain" description="EF-1-gamma C-terminal" evidence="8">
    <location>
        <begin position="460"/>
        <end position="613"/>
    </location>
</feature>
<evidence type="ECO:0008006" key="13">
    <source>
        <dbReference type="Google" id="ProtNLM"/>
    </source>
</evidence>
<organism evidence="11">
    <name type="scientific">Absidia glauca</name>
    <name type="common">Pin mould</name>
    <dbReference type="NCBI Taxonomy" id="4829"/>
    <lineage>
        <taxon>Eukaryota</taxon>
        <taxon>Fungi</taxon>
        <taxon>Fungi incertae sedis</taxon>
        <taxon>Mucoromycota</taxon>
        <taxon>Mucoromycotina</taxon>
        <taxon>Mucoromycetes</taxon>
        <taxon>Mucorales</taxon>
        <taxon>Cunninghamellaceae</taxon>
        <taxon>Absidia</taxon>
    </lineage>
</organism>
<dbReference type="Pfam" id="PF00043">
    <property type="entry name" value="GST_C"/>
    <property type="match status" value="1"/>
</dbReference>
<keyword evidence="12" id="KW-1185">Reference proteome</keyword>
<evidence type="ECO:0000256" key="6">
    <source>
        <dbReference type="RuleBase" id="RU003888"/>
    </source>
</evidence>
<keyword evidence="4 6" id="KW-0687">Ribonucleoprotein</keyword>
<proteinExistence type="inferred from homology"/>
<feature type="domain" description="GST C-terminal" evidence="10">
    <location>
        <begin position="291"/>
        <end position="418"/>
    </location>
</feature>
<dbReference type="PANTHER" id="PTHR43986:SF1">
    <property type="entry name" value="ELONGATION FACTOR 1-GAMMA"/>
    <property type="match status" value="1"/>
</dbReference>
<dbReference type="CDD" id="cd03044">
    <property type="entry name" value="GST_N_EF1Bgamma"/>
    <property type="match status" value="1"/>
</dbReference>
<dbReference type="PROSITE" id="PS50040">
    <property type="entry name" value="EF1G_C"/>
    <property type="match status" value="1"/>
</dbReference>
<dbReference type="InParanoid" id="A0A163IU17"/>
<dbReference type="InterPro" id="IPR036282">
    <property type="entry name" value="Glutathione-S-Trfase_C_sf"/>
</dbReference>
<dbReference type="CDD" id="cd03181">
    <property type="entry name" value="GST_C_EF1Bgamma_like"/>
    <property type="match status" value="1"/>
</dbReference>
<dbReference type="PROSITE" id="PS50404">
    <property type="entry name" value="GST_NTER"/>
    <property type="match status" value="1"/>
</dbReference>
<feature type="domain" description="GST N-terminal" evidence="9">
    <location>
        <begin position="207"/>
        <end position="286"/>
    </location>
</feature>
<dbReference type="FunFam" id="3.30.70.1010:FF:000001">
    <property type="entry name" value="Elongation factor 1-gamma 1"/>
    <property type="match status" value="1"/>
</dbReference>
<keyword evidence="2 5" id="KW-0648">Protein biosynthesis</keyword>
<dbReference type="InterPro" id="IPR004045">
    <property type="entry name" value="Glutathione_S-Trfase_N"/>
</dbReference>
<dbReference type="InterPro" id="IPR001662">
    <property type="entry name" value="EF1B_G_C"/>
</dbReference>
<comment type="similarity">
    <text evidence="6">Belongs to the universal ribosomal protein uL15 family.</text>
</comment>
<dbReference type="OrthoDB" id="249703at2759"/>
<feature type="compositionally biased region" description="Basic and acidic residues" evidence="7">
    <location>
        <begin position="425"/>
        <end position="438"/>
    </location>
</feature>
<dbReference type="SFLD" id="SFLDG00358">
    <property type="entry name" value="Main_(cytGST)"/>
    <property type="match status" value="1"/>
</dbReference>
<dbReference type="GO" id="GO:1990904">
    <property type="term" value="C:ribonucleoprotein complex"/>
    <property type="evidence" value="ECO:0007669"/>
    <property type="project" value="UniProtKB-KW"/>
</dbReference>
<dbReference type="Pfam" id="PF00647">
    <property type="entry name" value="EF1G"/>
    <property type="match status" value="1"/>
</dbReference>
<dbReference type="Gene3D" id="3.40.30.10">
    <property type="entry name" value="Glutaredoxin"/>
    <property type="match status" value="1"/>
</dbReference>
<dbReference type="SUPFAM" id="SSF52080">
    <property type="entry name" value="Ribosomal proteins L15p and L18e"/>
    <property type="match status" value="1"/>
</dbReference>
<dbReference type="SUPFAM" id="SSF89942">
    <property type="entry name" value="eEF1-gamma domain"/>
    <property type="match status" value="1"/>
</dbReference>
<dbReference type="GO" id="GO:0005634">
    <property type="term" value="C:nucleus"/>
    <property type="evidence" value="ECO:0007669"/>
    <property type="project" value="TreeGrafter"/>
</dbReference>
<dbReference type="SUPFAM" id="SSF47616">
    <property type="entry name" value="GST C-terminal domain-like"/>
    <property type="match status" value="1"/>
</dbReference>
<dbReference type="SFLD" id="SFLDS00019">
    <property type="entry name" value="Glutathione_Transferase_(cytos"/>
    <property type="match status" value="1"/>
</dbReference>
<name>A0A163IU17_ABSGL</name>
<evidence type="ECO:0000256" key="4">
    <source>
        <dbReference type="ARBA" id="ARBA00023274"/>
    </source>
</evidence>
<protein>
    <recommendedName>
        <fullName evidence="13">Elongation factor 1-gamma</fullName>
    </recommendedName>
</protein>
<dbReference type="Pfam" id="PF02798">
    <property type="entry name" value="GST_N"/>
    <property type="match status" value="1"/>
</dbReference>
<dbReference type="AlphaFoldDB" id="A0A163IU17"/>
<dbReference type="EMBL" id="LT550270">
    <property type="protein sequence ID" value="SAL95335.1"/>
    <property type="molecule type" value="Genomic_DNA"/>
</dbReference>
<keyword evidence="1 5" id="KW-0251">Elongation factor</keyword>